<reference evidence="1" key="1">
    <citation type="journal article" date="2021" name="Proc. Natl. Acad. Sci. U.S.A.">
        <title>A Catalog of Tens of Thousands of Viruses from Human Metagenomes Reveals Hidden Associations with Chronic Diseases.</title>
        <authorList>
            <person name="Tisza M.J."/>
            <person name="Buck C.B."/>
        </authorList>
    </citation>
    <scope>NUCLEOTIDE SEQUENCE</scope>
    <source>
        <strain evidence="1">CtZkC8</strain>
    </source>
</reference>
<protein>
    <submittedName>
        <fullName evidence="1">Uncharacterized protein</fullName>
    </submittedName>
</protein>
<accession>A0A8S5UC50</accession>
<dbReference type="EMBL" id="BK016062">
    <property type="protein sequence ID" value="DAF91942.1"/>
    <property type="molecule type" value="Genomic_DNA"/>
</dbReference>
<sequence length="32" mass="3709">MIQASNYKHKSEILPIIETYQQAMSNENRGVD</sequence>
<evidence type="ECO:0000313" key="1">
    <source>
        <dbReference type="EMBL" id="DAF91942.1"/>
    </source>
</evidence>
<name>A0A8S5UC50_9CAUD</name>
<organism evidence="1">
    <name type="scientific">Podoviridae sp. ctZkC8</name>
    <dbReference type="NCBI Taxonomy" id="2825259"/>
    <lineage>
        <taxon>Viruses</taxon>
        <taxon>Duplodnaviria</taxon>
        <taxon>Heunggongvirae</taxon>
        <taxon>Uroviricota</taxon>
        <taxon>Caudoviricetes</taxon>
    </lineage>
</organism>
<proteinExistence type="predicted"/>